<keyword evidence="1" id="KW-0175">Coiled coil</keyword>
<dbReference type="AlphaFoldDB" id="A0A166DZT6"/>
<evidence type="ECO:0000256" key="2">
    <source>
        <dbReference type="SAM" id="MobiDB-lite"/>
    </source>
</evidence>
<feature type="coiled-coil region" evidence="1">
    <location>
        <begin position="110"/>
        <end position="137"/>
    </location>
</feature>
<sequence length="195" mass="22376">MFSFTPSSGYDSTSLRQPRHYRPELWPRLKRPRQSTSQLLRGTRPFSTRGKSKRPPMLGRLLLCNGRERMPFAGRRSSPSCMRKNILIPVTTSTTPPPSPSIPNFISLPSQEEVLVLRELERRRQRQREEKEAARIAAALEREKLARKRRCTRRSSISSRPWPNLPTTKRRGLPFARLLARHPTLTGAGQTLPSS</sequence>
<evidence type="ECO:0000313" key="3">
    <source>
        <dbReference type="EMBL" id="KZP15242.1"/>
    </source>
</evidence>
<feature type="region of interest" description="Disordered" evidence="2">
    <location>
        <begin position="1"/>
        <end position="58"/>
    </location>
</feature>
<gene>
    <name evidence="3" type="ORF">FIBSPDRAFT_89271</name>
</gene>
<protein>
    <submittedName>
        <fullName evidence="3">Uncharacterized protein</fullName>
    </submittedName>
</protein>
<name>A0A166DZT6_9AGAM</name>
<feature type="compositionally biased region" description="Polar residues" evidence="2">
    <location>
        <begin position="1"/>
        <end position="16"/>
    </location>
</feature>
<proteinExistence type="predicted"/>
<accession>A0A166DZT6</accession>
<evidence type="ECO:0000256" key="1">
    <source>
        <dbReference type="SAM" id="Coils"/>
    </source>
</evidence>
<reference evidence="3" key="1">
    <citation type="journal article" date="2016" name="Mol. Biol. Evol.">
        <title>Comparative Genomics of Early-Diverging Mushroom-Forming Fungi Provides Insights into the Origins of Lignocellulose Decay Capabilities.</title>
        <authorList>
            <person name="Nagy L.G."/>
            <person name="Riley R."/>
            <person name="Tritt A."/>
            <person name="Adam C."/>
            <person name="Daum C."/>
            <person name="Floudas D."/>
            <person name="Sun H."/>
            <person name="Yadav J.S."/>
            <person name="Pangilinan J."/>
            <person name="Larsson K.H."/>
            <person name="Matsuura K."/>
            <person name="Barry K."/>
            <person name="Labutti K."/>
            <person name="Kuo R."/>
            <person name="Ohm R.A."/>
            <person name="Bhattacharya S.S."/>
            <person name="Shirouzu T."/>
            <person name="Yoshinaga Y."/>
            <person name="Martin F.M."/>
            <person name="Grigoriev I.V."/>
            <person name="Hibbett D.S."/>
        </authorList>
    </citation>
    <scope>NUCLEOTIDE SEQUENCE [LARGE SCALE GENOMIC DNA]</scope>
    <source>
        <strain evidence="3">CBS 109695</strain>
    </source>
</reference>
<feature type="region of interest" description="Disordered" evidence="2">
    <location>
        <begin position="150"/>
        <end position="169"/>
    </location>
</feature>
<organism evidence="3">
    <name type="scientific">Athelia psychrophila</name>
    <dbReference type="NCBI Taxonomy" id="1759441"/>
    <lineage>
        <taxon>Eukaryota</taxon>
        <taxon>Fungi</taxon>
        <taxon>Dikarya</taxon>
        <taxon>Basidiomycota</taxon>
        <taxon>Agaricomycotina</taxon>
        <taxon>Agaricomycetes</taxon>
        <taxon>Agaricomycetidae</taxon>
        <taxon>Atheliales</taxon>
        <taxon>Atheliaceae</taxon>
        <taxon>Athelia</taxon>
    </lineage>
</organism>
<dbReference type="EMBL" id="KV417607">
    <property type="protein sequence ID" value="KZP15242.1"/>
    <property type="molecule type" value="Genomic_DNA"/>
</dbReference>